<feature type="region of interest" description="Disordered" evidence="1">
    <location>
        <begin position="1"/>
        <end position="63"/>
    </location>
</feature>
<evidence type="ECO:0000256" key="1">
    <source>
        <dbReference type="SAM" id="MobiDB-lite"/>
    </source>
</evidence>
<proteinExistence type="predicted"/>
<feature type="compositionally biased region" description="Low complexity" evidence="1">
    <location>
        <begin position="42"/>
        <end position="53"/>
    </location>
</feature>
<comment type="caution">
    <text evidence="2">The sequence shown here is derived from an EMBL/GenBank/DDBJ whole genome shotgun (WGS) entry which is preliminary data.</text>
</comment>
<keyword evidence="3" id="KW-1185">Reference proteome</keyword>
<feature type="compositionally biased region" description="Basic and acidic residues" evidence="1">
    <location>
        <begin position="1"/>
        <end position="14"/>
    </location>
</feature>
<reference evidence="2" key="1">
    <citation type="submission" date="2024-03" db="EMBL/GenBank/DDBJ databases">
        <authorList>
            <consortium name="ELIXIR-Norway"/>
            <consortium name="Elixir Norway"/>
        </authorList>
    </citation>
    <scope>NUCLEOTIDE SEQUENCE</scope>
</reference>
<organism evidence="2 3">
    <name type="scientific">Sphagnum jensenii</name>
    <dbReference type="NCBI Taxonomy" id="128206"/>
    <lineage>
        <taxon>Eukaryota</taxon>
        <taxon>Viridiplantae</taxon>
        <taxon>Streptophyta</taxon>
        <taxon>Embryophyta</taxon>
        <taxon>Bryophyta</taxon>
        <taxon>Sphagnophytina</taxon>
        <taxon>Sphagnopsida</taxon>
        <taxon>Sphagnales</taxon>
        <taxon>Sphagnaceae</taxon>
        <taxon>Sphagnum</taxon>
    </lineage>
</organism>
<evidence type="ECO:0000313" key="2">
    <source>
        <dbReference type="EMBL" id="CAK9855643.1"/>
    </source>
</evidence>
<dbReference type="EMBL" id="CAXHBF010000246">
    <property type="protein sequence ID" value="CAK9855643.1"/>
    <property type="molecule type" value="Genomic_DNA"/>
</dbReference>
<sequence length="73" mass="7838">MDSKDSKGLGKGESEGPVSPHVVHTSGAVLHSPGQNQKVKPESCNLSSSTRNSSELDEDIPSELLVERIPLQW</sequence>
<dbReference type="Proteomes" id="UP001497522">
    <property type="component" value="Unassembled WGS sequence"/>
</dbReference>
<protein>
    <submittedName>
        <fullName evidence="2">Uncharacterized protein</fullName>
    </submittedName>
</protein>
<accession>A0ABP0ZYA3</accession>
<evidence type="ECO:0000313" key="3">
    <source>
        <dbReference type="Proteomes" id="UP001497522"/>
    </source>
</evidence>
<name>A0ABP0ZYA3_9BRYO</name>
<gene>
    <name evidence="2" type="ORF">CSSPJE1EN2_LOCUS25575</name>
</gene>